<dbReference type="EMBL" id="CAICTM010000253">
    <property type="protein sequence ID" value="CAB9506099.1"/>
    <property type="molecule type" value="Genomic_DNA"/>
</dbReference>
<organism evidence="2 3">
    <name type="scientific">Seminavis robusta</name>
    <dbReference type="NCBI Taxonomy" id="568900"/>
    <lineage>
        <taxon>Eukaryota</taxon>
        <taxon>Sar</taxon>
        <taxon>Stramenopiles</taxon>
        <taxon>Ochrophyta</taxon>
        <taxon>Bacillariophyta</taxon>
        <taxon>Bacillariophyceae</taxon>
        <taxon>Bacillariophycidae</taxon>
        <taxon>Naviculales</taxon>
        <taxon>Naviculaceae</taxon>
        <taxon>Seminavis</taxon>
    </lineage>
</organism>
<feature type="region of interest" description="Disordered" evidence="1">
    <location>
        <begin position="68"/>
        <end position="181"/>
    </location>
</feature>
<gene>
    <name evidence="2" type="ORF">SEMRO_254_G100070.1</name>
</gene>
<proteinExistence type="predicted"/>
<name>A0A9N8DSE4_9STRA</name>
<feature type="compositionally biased region" description="Basic and acidic residues" evidence="1">
    <location>
        <begin position="119"/>
        <end position="138"/>
    </location>
</feature>
<feature type="compositionally biased region" description="Polar residues" evidence="1">
    <location>
        <begin position="92"/>
        <end position="102"/>
    </location>
</feature>
<evidence type="ECO:0000313" key="3">
    <source>
        <dbReference type="Proteomes" id="UP001153069"/>
    </source>
</evidence>
<evidence type="ECO:0000256" key="1">
    <source>
        <dbReference type="SAM" id="MobiDB-lite"/>
    </source>
</evidence>
<evidence type="ECO:0000313" key="2">
    <source>
        <dbReference type="EMBL" id="CAB9506099.1"/>
    </source>
</evidence>
<protein>
    <submittedName>
        <fullName evidence="2">Uncharacterized protein</fullName>
    </submittedName>
</protein>
<sequence>MTHQAEDNGSLKALPLRDLACRLDSTSTVSTLSFGSGYFTPGGDYSPMIPNRNSSIPRLQNLERFQADGGDRQLQVPGRKMSLHRIKRTGSGVDSRNSGSENDNSEKTAKARGPPCRPSRQDTADRKCFEEETQRPGLERVTGSANMSARPGLDRRSGGLNVGPDRPGLDRRSGGINVFSG</sequence>
<dbReference type="AlphaFoldDB" id="A0A9N8DSE4"/>
<keyword evidence="3" id="KW-1185">Reference proteome</keyword>
<reference evidence="2" key="1">
    <citation type="submission" date="2020-06" db="EMBL/GenBank/DDBJ databases">
        <authorList>
            <consortium name="Plant Systems Biology data submission"/>
        </authorList>
    </citation>
    <scope>NUCLEOTIDE SEQUENCE</scope>
    <source>
        <strain evidence="2">D6</strain>
    </source>
</reference>
<dbReference type="Proteomes" id="UP001153069">
    <property type="component" value="Unassembled WGS sequence"/>
</dbReference>
<comment type="caution">
    <text evidence="2">The sequence shown here is derived from an EMBL/GenBank/DDBJ whole genome shotgun (WGS) entry which is preliminary data.</text>
</comment>
<accession>A0A9N8DSE4</accession>